<evidence type="ECO:0000313" key="1">
    <source>
        <dbReference type="EMBL" id="KAL1866077.1"/>
    </source>
</evidence>
<dbReference type="EMBL" id="JAVDPF010000054">
    <property type="protein sequence ID" value="KAL1866077.1"/>
    <property type="molecule type" value="Genomic_DNA"/>
</dbReference>
<organism evidence="1 2">
    <name type="scientific">Paecilomyces lecythidis</name>
    <dbReference type="NCBI Taxonomy" id="3004212"/>
    <lineage>
        <taxon>Eukaryota</taxon>
        <taxon>Fungi</taxon>
        <taxon>Dikarya</taxon>
        <taxon>Ascomycota</taxon>
        <taxon>Pezizomycotina</taxon>
        <taxon>Eurotiomycetes</taxon>
        <taxon>Eurotiomycetidae</taxon>
        <taxon>Eurotiales</taxon>
        <taxon>Thermoascaceae</taxon>
        <taxon>Paecilomyces</taxon>
    </lineage>
</organism>
<evidence type="ECO:0000313" key="2">
    <source>
        <dbReference type="Proteomes" id="UP001583193"/>
    </source>
</evidence>
<comment type="caution">
    <text evidence="1">The sequence shown here is derived from an EMBL/GenBank/DDBJ whole genome shotgun (WGS) entry which is preliminary data.</text>
</comment>
<protein>
    <submittedName>
        <fullName evidence="1">Uncharacterized protein</fullName>
    </submittedName>
</protein>
<proteinExistence type="predicted"/>
<keyword evidence="2" id="KW-1185">Reference proteome</keyword>
<dbReference type="Proteomes" id="UP001583193">
    <property type="component" value="Unassembled WGS sequence"/>
</dbReference>
<gene>
    <name evidence="1" type="ORF">Plec18167_009169</name>
</gene>
<dbReference type="Gene3D" id="3.50.50.60">
    <property type="entry name" value="FAD/NAD(P)-binding domain"/>
    <property type="match status" value="1"/>
</dbReference>
<reference evidence="1 2" key="1">
    <citation type="journal article" date="2024" name="IMA Fungus">
        <title>IMA Genome - F19 : A genome assembly and annotation guide to empower mycologists, including annotated draft genome sequences of Ceratocystis pirilliformis, Diaporthe australafricana, Fusarium ophioides, Paecilomyces lecythidis, and Sporothrix stenoceras.</title>
        <authorList>
            <person name="Aylward J."/>
            <person name="Wilson A.M."/>
            <person name="Visagie C.M."/>
            <person name="Spraker J."/>
            <person name="Barnes I."/>
            <person name="Buitendag C."/>
            <person name="Ceriani C."/>
            <person name="Del Mar Angel L."/>
            <person name="du Plessis D."/>
            <person name="Fuchs T."/>
            <person name="Gasser K."/>
            <person name="Kramer D."/>
            <person name="Li W."/>
            <person name="Munsamy K."/>
            <person name="Piso A."/>
            <person name="Price J.L."/>
            <person name="Sonnekus B."/>
            <person name="Thomas C."/>
            <person name="van der Nest A."/>
            <person name="van Dijk A."/>
            <person name="van Heerden A."/>
            <person name="van Vuuren N."/>
            <person name="Yilmaz N."/>
            <person name="Duong T.A."/>
            <person name="van der Merwe N.A."/>
            <person name="Wingfield M.J."/>
            <person name="Wingfield B.D."/>
        </authorList>
    </citation>
    <scope>NUCLEOTIDE SEQUENCE [LARGE SCALE GENOMIC DNA]</scope>
    <source>
        <strain evidence="1 2">CMW 18167</strain>
    </source>
</reference>
<name>A0ABR3WRJ2_9EURO</name>
<sequence>MPYPAQSREKWNELSKNKTEVQKILQELFGNEWPQFTCGVTRDFDKEGLIQMPGQGAAMGLEDAETLSHTLSYPQFLSDYKRLLRIWQNHRKERLVLVKNLTDISGRLRLPDSALVQYANEWVIWGNMKWTGLMGNMQWLDRYNAEGVLKLY</sequence>
<dbReference type="InterPro" id="IPR036188">
    <property type="entry name" value="FAD/NAD-bd_sf"/>
</dbReference>
<accession>A0ABR3WRJ2</accession>